<dbReference type="InterPro" id="IPR014813">
    <property type="entry name" value="Gnl3_N_dom"/>
</dbReference>
<feature type="domain" description="Guanine nucleotide-binding protein-like 3 N-terminal" evidence="8">
    <location>
        <begin position="5"/>
        <end position="73"/>
    </location>
</feature>
<evidence type="ECO:0000313" key="9">
    <source>
        <dbReference type="EMBL" id="KAL0004329.1"/>
    </source>
</evidence>
<gene>
    <name evidence="9" type="ORF">SO802_011890</name>
</gene>
<organism evidence="9 10">
    <name type="scientific">Lithocarpus litseifolius</name>
    <dbReference type="NCBI Taxonomy" id="425828"/>
    <lineage>
        <taxon>Eukaryota</taxon>
        <taxon>Viridiplantae</taxon>
        <taxon>Streptophyta</taxon>
        <taxon>Embryophyta</taxon>
        <taxon>Tracheophyta</taxon>
        <taxon>Spermatophyta</taxon>
        <taxon>Magnoliopsida</taxon>
        <taxon>eudicotyledons</taxon>
        <taxon>Gunneridae</taxon>
        <taxon>Pentapetalae</taxon>
        <taxon>rosids</taxon>
        <taxon>fabids</taxon>
        <taxon>Fagales</taxon>
        <taxon>Fagaceae</taxon>
        <taxon>Lithocarpus</taxon>
    </lineage>
</organism>
<comment type="subcellular location">
    <subcellularLocation>
        <location evidence="1">Nucleus</location>
    </subcellularLocation>
</comment>
<proteinExistence type="predicted"/>
<name>A0AAW2D3X1_9ROSI</name>
<evidence type="ECO:0000256" key="2">
    <source>
        <dbReference type="ARBA" id="ARBA00022741"/>
    </source>
</evidence>
<keyword evidence="5" id="KW-0539">Nucleus</keyword>
<dbReference type="InterPro" id="IPR027417">
    <property type="entry name" value="P-loop_NTPase"/>
</dbReference>
<evidence type="ECO:0000259" key="8">
    <source>
        <dbReference type="Pfam" id="PF08701"/>
    </source>
</evidence>
<keyword evidence="2" id="KW-0547">Nucleotide-binding</keyword>
<dbReference type="PRINTS" id="PR00326">
    <property type="entry name" value="GTP1OBG"/>
</dbReference>
<dbReference type="Proteomes" id="UP001459277">
    <property type="component" value="Unassembled WGS sequence"/>
</dbReference>
<dbReference type="FunFam" id="1.10.1580.10:FF:000002">
    <property type="entry name" value="Guanine nucleotide-binding protein-like 3 (nucleolar)-like"/>
    <property type="match status" value="1"/>
</dbReference>
<evidence type="ECO:0000259" key="7">
    <source>
        <dbReference type="Pfam" id="PF01926"/>
    </source>
</evidence>
<evidence type="ECO:0000313" key="10">
    <source>
        <dbReference type="Proteomes" id="UP001459277"/>
    </source>
</evidence>
<evidence type="ECO:0000256" key="6">
    <source>
        <dbReference type="SAM" id="MobiDB-lite"/>
    </source>
</evidence>
<keyword evidence="10" id="KW-1185">Reference proteome</keyword>
<dbReference type="Gene3D" id="1.10.1580.10">
    <property type="match status" value="1"/>
</dbReference>
<dbReference type="GO" id="GO:0005730">
    <property type="term" value="C:nucleolus"/>
    <property type="evidence" value="ECO:0007669"/>
    <property type="project" value="UniProtKB-ARBA"/>
</dbReference>
<evidence type="ECO:0000256" key="4">
    <source>
        <dbReference type="ARBA" id="ARBA00023134"/>
    </source>
</evidence>
<comment type="caution">
    <text evidence="9">The sequence shown here is derived from an EMBL/GenBank/DDBJ whole genome shotgun (WGS) entry which is preliminary data.</text>
</comment>
<dbReference type="InterPro" id="IPR023179">
    <property type="entry name" value="GTP-bd_ortho_bundle_sf"/>
</dbReference>
<feature type="domain" description="G" evidence="7">
    <location>
        <begin position="166"/>
        <end position="240"/>
    </location>
</feature>
<evidence type="ECO:0000256" key="3">
    <source>
        <dbReference type="ARBA" id="ARBA00023054"/>
    </source>
</evidence>
<dbReference type="Pfam" id="PF01926">
    <property type="entry name" value="MMR_HSR1"/>
    <property type="match status" value="1"/>
</dbReference>
<dbReference type="AlphaFoldDB" id="A0AAW2D3X1"/>
<feature type="region of interest" description="Disordered" evidence="6">
    <location>
        <begin position="82"/>
        <end position="103"/>
    </location>
</feature>
<evidence type="ECO:0000256" key="1">
    <source>
        <dbReference type="ARBA" id="ARBA00004123"/>
    </source>
</evidence>
<protein>
    <submittedName>
        <fullName evidence="9">Uncharacterized protein</fullName>
    </submittedName>
</protein>
<dbReference type="Gene3D" id="3.40.50.300">
    <property type="entry name" value="P-loop containing nucleotide triphosphate hydrolases"/>
    <property type="match status" value="2"/>
</dbReference>
<feature type="region of interest" description="Disordered" evidence="6">
    <location>
        <begin position="1"/>
        <end position="42"/>
    </location>
</feature>
<feature type="compositionally biased region" description="Basic residues" evidence="6">
    <location>
        <begin position="1"/>
        <end position="26"/>
    </location>
</feature>
<dbReference type="Pfam" id="PF08701">
    <property type="entry name" value="GN3L_Grn1"/>
    <property type="match status" value="1"/>
</dbReference>
<reference evidence="9 10" key="1">
    <citation type="submission" date="2024-01" db="EMBL/GenBank/DDBJ databases">
        <title>A telomere-to-telomere, gap-free genome of sweet tea (Lithocarpus litseifolius).</title>
        <authorList>
            <person name="Zhou J."/>
        </authorList>
    </citation>
    <scope>NUCLEOTIDE SEQUENCE [LARGE SCALE GENOMIC DNA]</scope>
    <source>
        <strain evidence="9">Zhou-2022a</strain>
        <tissue evidence="9">Leaf</tissue>
    </source>
</reference>
<dbReference type="PANTHER" id="PTHR11089:SF30">
    <property type="entry name" value="GUANINE NUCLEOTIDE-BINDING PROTEIN-LIKE 3 HOMOLOG"/>
    <property type="match status" value="1"/>
</dbReference>
<dbReference type="SUPFAM" id="SSF52540">
    <property type="entry name" value="P-loop containing nucleoside triphosphate hydrolases"/>
    <property type="match status" value="1"/>
</dbReference>
<dbReference type="PANTHER" id="PTHR11089">
    <property type="entry name" value="GTP-BINDING PROTEIN-RELATED"/>
    <property type="match status" value="1"/>
</dbReference>
<dbReference type="InterPro" id="IPR006073">
    <property type="entry name" value="GTP-bd"/>
</dbReference>
<keyword evidence="3" id="KW-0175">Coiled coil</keyword>
<sequence>MVKRSKMKEHHRKKAKEAKKLGFNRKTKVEKDPGIPNDWPFKEQELQALEARRSRVIEELEQKKALRKERAQKRKLGLLEDDDSSKLATSASPGELNVKDNSTGVGKNWDNSDRAFYKELVKVIEASDVILEVLDARDPLGTRCVDMENLVMKAGPNKHLIKKSITVGVIGLPNVGKSSLINSLKRSHVVNVGSTPGLTRSMQEVQLDKNVKLLDCPGVVMLRSGANDESITLRNCKRIEKLDDPIGPVKEILRRCPPSMLVALYKLPSFDSVNDFLQKVATVMGKLKKGGVVDVEAAARIVLHDWNQGKIPYYTMPLIRNQGEPSEAKIVSELG</sequence>
<dbReference type="InterPro" id="IPR050755">
    <property type="entry name" value="TRAFAC_YlqF/YawG_RiboMat"/>
</dbReference>
<dbReference type="GO" id="GO:0005525">
    <property type="term" value="F:GTP binding"/>
    <property type="evidence" value="ECO:0007669"/>
    <property type="project" value="UniProtKB-KW"/>
</dbReference>
<evidence type="ECO:0000256" key="5">
    <source>
        <dbReference type="ARBA" id="ARBA00023242"/>
    </source>
</evidence>
<keyword evidence="4" id="KW-0342">GTP-binding</keyword>
<dbReference type="EMBL" id="JAZDWU010000004">
    <property type="protein sequence ID" value="KAL0004329.1"/>
    <property type="molecule type" value="Genomic_DNA"/>
</dbReference>
<accession>A0AAW2D3X1</accession>